<dbReference type="AlphaFoldDB" id="A0A975H2Z3"/>
<keyword evidence="4" id="KW-1185">Reference proteome</keyword>
<dbReference type="Proteomes" id="UP000663903">
    <property type="component" value="Chromosome"/>
</dbReference>
<dbReference type="CDD" id="cd13578">
    <property type="entry name" value="PBP2_Bug27"/>
    <property type="match status" value="1"/>
</dbReference>
<feature type="signal peptide" evidence="2">
    <location>
        <begin position="1"/>
        <end position="28"/>
    </location>
</feature>
<evidence type="ECO:0000256" key="2">
    <source>
        <dbReference type="SAM" id="SignalP"/>
    </source>
</evidence>
<dbReference type="EMBL" id="CP071796">
    <property type="protein sequence ID" value="QTD45363.1"/>
    <property type="molecule type" value="Genomic_DNA"/>
</dbReference>
<feature type="chain" id="PRO_5037379285" evidence="2">
    <location>
        <begin position="29"/>
        <end position="331"/>
    </location>
</feature>
<dbReference type="Gene3D" id="3.40.190.10">
    <property type="entry name" value="Periplasmic binding protein-like II"/>
    <property type="match status" value="1"/>
</dbReference>
<dbReference type="PIRSF" id="PIRSF017082">
    <property type="entry name" value="YflP"/>
    <property type="match status" value="1"/>
</dbReference>
<comment type="similarity">
    <text evidence="1">Belongs to the UPF0065 (bug) family.</text>
</comment>
<dbReference type="Gene3D" id="3.40.190.150">
    <property type="entry name" value="Bordetella uptake gene, domain 1"/>
    <property type="match status" value="1"/>
</dbReference>
<proteinExistence type="inferred from homology"/>
<dbReference type="InterPro" id="IPR006311">
    <property type="entry name" value="TAT_signal"/>
</dbReference>
<evidence type="ECO:0000313" key="3">
    <source>
        <dbReference type="EMBL" id="QTD45363.1"/>
    </source>
</evidence>
<dbReference type="PANTHER" id="PTHR42928:SF5">
    <property type="entry name" value="BLR1237 PROTEIN"/>
    <property type="match status" value="1"/>
</dbReference>
<dbReference type="Pfam" id="PF03401">
    <property type="entry name" value="TctC"/>
    <property type="match status" value="1"/>
</dbReference>
<sequence>MTRHQVSRRAVLAVSAALLGSAGRPAWAQDAYPSKPVKLIVPFPPGGPTDVMGRTAAKAMGDKLGQQLVVENKAGAGGNIGTDAVAKAAPDGTTIGLSAISSLAIAPHLYAKLPFNVEKDFAPISLVGTTPCAIVIHPQAPFSDLKGLVAYAKANPGKLSYATSGIGTSNHLAAELLQSVAGIQLTHVPYKGSGQIVTDLLSGVVPMSMESSLATTLQHIKAGKLKAVAVTSARRAKALPDVPTVAESGYAGFEVESWFGLIAPAATSPAIINRLHAAWVDGAKTAEAQTAFDSIAANLRVTTPAEFAAHIKAENQRWGELIRKLGIKVES</sequence>
<protein>
    <submittedName>
        <fullName evidence="3">Tripartite tricarboxylate transporter substrate binding protein</fullName>
    </submittedName>
</protein>
<evidence type="ECO:0000313" key="4">
    <source>
        <dbReference type="Proteomes" id="UP000663903"/>
    </source>
</evidence>
<dbReference type="SUPFAM" id="SSF53850">
    <property type="entry name" value="Periplasmic binding protein-like II"/>
    <property type="match status" value="1"/>
</dbReference>
<reference evidence="3" key="1">
    <citation type="submission" date="2021-03" db="EMBL/GenBank/DDBJ databases">
        <title>Ottowia sp. 27C isolated from the cloaca of a Giant Asian pond turtle (Heosemys grandis).</title>
        <authorList>
            <person name="Spergser J."/>
            <person name="Busse H.-J."/>
        </authorList>
    </citation>
    <scope>NUCLEOTIDE SEQUENCE</scope>
    <source>
        <strain evidence="3">27C</strain>
    </source>
</reference>
<accession>A0A975H2Z3</accession>
<organism evidence="3 4">
    <name type="scientific">Ottowia testudinis</name>
    <dbReference type="NCBI Taxonomy" id="2816950"/>
    <lineage>
        <taxon>Bacteria</taxon>
        <taxon>Pseudomonadati</taxon>
        <taxon>Pseudomonadota</taxon>
        <taxon>Betaproteobacteria</taxon>
        <taxon>Burkholderiales</taxon>
        <taxon>Comamonadaceae</taxon>
        <taxon>Ottowia</taxon>
    </lineage>
</organism>
<keyword evidence="2" id="KW-0732">Signal</keyword>
<dbReference type="KEGG" id="otd:J1M35_00025"/>
<dbReference type="InterPro" id="IPR042100">
    <property type="entry name" value="Bug_dom1"/>
</dbReference>
<name>A0A975H2Z3_9BURK</name>
<dbReference type="InterPro" id="IPR005064">
    <property type="entry name" value="BUG"/>
</dbReference>
<dbReference type="RefSeq" id="WP_208009112.1">
    <property type="nucleotide sequence ID" value="NZ_CP071796.1"/>
</dbReference>
<dbReference type="PANTHER" id="PTHR42928">
    <property type="entry name" value="TRICARBOXYLATE-BINDING PROTEIN"/>
    <property type="match status" value="1"/>
</dbReference>
<dbReference type="PROSITE" id="PS51318">
    <property type="entry name" value="TAT"/>
    <property type="match status" value="1"/>
</dbReference>
<gene>
    <name evidence="3" type="ORF">J1M35_00025</name>
</gene>
<evidence type="ECO:0000256" key="1">
    <source>
        <dbReference type="ARBA" id="ARBA00006987"/>
    </source>
</evidence>